<proteinExistence type="predicted"/>
<dbReference type="RefSeq" id="XP_007764332.1">
    <property type="nucleotide sequence ID" value="XM_007766142.1"/>
</dbReference>
<accession>A0A5M3N300</accession>
<dbReference type="Pfam" id="PF01753">
    <property type="entry name" value="zf-MYND"/>
    <property type="match status" value="1"/>
</dbReference>
<dbReference type="Gene3D" id="6.10.140.2220">
    <property type="match status" value="1"/>
</dbReference>
<keyword evidence="8" id="KW-1185">Reference proteome</keyword>
<dbReference type="InterPro" id="IPR002893">
    <property type="entry name" value="Znf_MYND"/>
</dbReference>
<dbReference type="AlphaFoldDB" id="A0A5M3N300"/>
<keyword evidence="3" id="KW-0862">Zinc</keyword>
<organism evidence="7 8">
    <name type="scientific">Coniophora puteana (strain RWD-64-598)</name>
    <name type="common">Brown rot fungus</name>
    <dbReference type="NCBI Taxonomy" id="741705"/>
    <lineage>
        <taxon>Eukaryota</taxon>
        <taxon>Fungi</taxon>
        <taxon>Dikarya</taxon>
        <taxon>Basidiomycota</taxon>
        <taxon>Agaricomycotina</taxon>
        <taxon>Agaricomycetes</taxon>
        <taxon>Agaricomycetidae</taxon>
        <taxon>Boletales</taxon>
        <taxon>Coniophorineae</taxon>
        <taxon>Coniophoraceae</taxon>
        <taxon>Coniophora</taxon>
    </lineage>
</organism>
<dbReference type="OrthoDB" id="265717at2759"/>
<protein>
    <recommendedName>
        <fullName evidence="6">MYND-type domain-containing protein</fullName>
    </recommendedName>
</protein>
<evidence type="ECO:0000259" key="6">
    <source>
        <dbReference type="PROSITE" id="PS50865"/>
    </source>
</evidence>
<evidence type="ECO:0000313" key="8">
    <source>
        <dbReference type="Proteomes" id="UP000053558"/>
    </source>
</evidence>
<sequence>MSTSNRNDSENNEVNSDEGSDLGHLVKGCVYCTKAQPPGQRTLRRCSRCKTAWYCSSECQKADWKIHRVPFHSSLSKSQRN</sequence>
<comment type="caution">
    <text evidence="7">The sequence shown here is derived from an EMBL/GenBank/DDBJ whole genome shotgun (WGS) entry which is preliminary data.</text>
</comment>
<name>A0A5M3N300_CONPW</name>
<feature type="non-terminal residue" evidence="7">
    <location>
        <position position="81"/>
    </location>
</feature>
<evidence type="ECO:0000256" key="5">
    <source>
        <dbReference type="SAM" id="MobiDB-lite"/>
    </source>
</evidence>
<feature type="region of interest" description="Disordered" evidence="5">
    <location>
        <begin position="1"/>
        <end position="23"/>
    </location>
</feature>
<dbReference type="Proteomes" id="UP000053558">
    <property type="component" value="Unassembled WGS sequence"/>
</dbReference>
<dbReference type="GeneID" id="19210037"/>
<evidence type="ECO:0000313" key="7">
    <source>
        <dbReference type="EMBL" id="EIW85696.1"/>
    </source>
</evidence>
<dbReference type="SUPFAM" id="SSF144232">
    <property type="entry name" value="HIT/MYND zinc finger-like"/>
    <property type="match status" value="1"/>
</dbReference>
<dbReference type="GO" id="GO:0008270">
    <property type="term" value="F:zinc ion binding"/>
    <property type="evidence" value="ECO:0007669"/>
    <property type="project" value="UniProtKB-KW"/>
</dbReference>
<reference evidence="8" key="1">
    <citation type="journal article" date="2012" name="Science">
        <title>The Paleozoic origin of enzymatic lignin decomposition reconstructed from 31 fungal genomes.</title>
        <authorList>
            <person name="Floudas D."/>
            <person name="Binder M."/>
            <person name="Riley R."/>
            <person name="Barry K."/>
            <person name="Blanchette R.A."/>
            <person name="Henrissat B."/>
            <person name="Martinez A.T."/>
            <person name="Otillar R."/>
            <person name="Spatafora J.W."/>
            <person name="Yadav J.S."/>
            <person name="Aerts A."/>
            <person name="Benoit I."/>
            <person name="Boyd A."/>
            <person name="Carlson A."/>
            <person name="Copeland A."/>
            <person name="Coutinho P.M."/>
            <person name="de Vries R.P."/>
            <person name="Ferreira P."/>
            <person name="Findley K."/>
            <person name="Foster B."/>
            <person name="Gaskell J."/>
            <person name="Glotzer D."/>
            <person name="Gorecki P."/>
            <person name="Heitman J."/>
            <person name="Hesse C."/>
            <person name="Hori C."/>
            <person name="Igarashi K."/>
            <person name="Jurgens J.A."/>
            <person name="Kallen N."/>
            <person name="Kersten P."/>
            <person name="Kohler A."/>
            <person name="Kuees U."/>
            <person name="Kumar T.K.A."/>
            <person name="Kuo A."/>
            <person name="LaButti K."/>
            <person name="Larrondo L.F."/>
            <person name="Lindquist E."/>
            <person name="Ling A."/>
            <person name="Lombard V."/>
            <person name="Lucas S."/>
            <person name="Lundell T."/>
            <person name="Martin R."/>
            <person name="McLaughlin D.J."/>
            <person name="Morgenstern I."/>
            <person name="Morin E."/>
            <person name="Murat C."/>
            <person name="Nagy L.G."/>
            <person name="Nolan M."/>
            <person name="Ohm R.A."/>
            <person name="Patyshakuliyeva A."/>
            <person name="Rokas A."/>
            <person name="Ruiz-Duenas F.J."/>
            <person name="Sabat G."/>
            <person name="Salamov A."/>
            <person name="Samejima M."/>
            <person name="Schmutz J."/>
            <person name="Slot J.C."/>
            <person name="St John F."/>
            <person name="Stenlid J."/>
            <person name="Sun H."/>
            <person name="Sun S."/>
            <person name="Syed K."/>
            <person name="Tsang A."/>
            <person name="Wiebenga A."/>
            <person name="Young D."/>
            <person name="Pisabarro A."/>
            <person name="Eastwood D.C."/>
            <person name="Martin F."/>
            <person name="Cullen D."/>
            <person name="Grigoriev I.V."/>
            <person name="Hibbett D.S."/>
        </authorList>
    </citation>
    <scope>NUCLEOTIDE SEQUENCE [LARGE SCALE GENOMIC DNA]</scope>
    <source>
        <strain evidence="8">RWD-64-598 SS2</strain>
    </source>
</reference>
<keyword evidence="1" id="KW-0479">Metal-binding</keyword>
<feature type="domain" description="MYND-type" evidence="6">
    <location>
        <begin position="29"/>
        <end position="71"/>
    </location>
</feature>
<evidence type="ECO:0000256" key="2">
    <source>
        <dbReference type="ARBA" id="ARBA00022771"/>
    </source>
</evidence>
<dbReference type="KEGG" id="cput:CONPUDRAFT_80175"/>
<dbReference type="EMBL" id="JH711574">
    <property type="protein sequence ID" value="EIW85696.1"/>
    <property type="molecule type" value="Genomic_DNA"/>
</dbReference>
<keyword evidence="2 4" id="KW-0863">Zinc-finger</keyword>
<evidence type="ECO:0000256" key="3">
    <source>
        <dbReference type="ARBA" id="ARBA00022833"/>
    </source>
</evidence>
<evidence type="ECO:0000256" key="1">
    <source>
        <dbReference type="ARBA" id="ARBA00022723"/>
    </source>
</evidence>
<evidence type="ECO:0000256" key="4">
    <source>
        <dbReference type="PROSITE-ProRule" id="PRU00134"/>
    </source>
</evidence>
<dbReference type="PROSITE" id="PS50865">
    <property type="entry name" value="ZF_MYND_2"/>
    <property type="match status" value="1"/>
</dbReference>
<gene>
    <name evidence="7" type="ORF">CONPUDRAFT_80175</name>
</gene>